<dbReference type="Gene3D" id="2.140.10.10">
    <property type="entry name" value="Quinoprotein alcohol dehydrogenase-like superfamily"/>
    <property type="match status" value="1"/>
</dbReference>
<dbReference type="AlphaFoldDB" id="A0A1Y1Z3C1"/>
<gene>
    <name evidence="2" type="ORF">BCR34DRAFT_675797</name>
</gene>
<keyword evidence="3" id="KW-1185">Reference proteome</keyword>
<evidence type="ECO:0000313" key="2">
    <source>
        <dbReference type="EMBL" id="ORY04447.1"/>
    </source>
</evidence>
<proteinExistence type="predicted"/>
<dbReference type="STRING" id="1231657.A0A1Y1Z3C1"/>
<dbReference type="PANTHER" id="PTHR32303:SF10">
    <property type="entry name" value="OUTER MEMBRANE PROTEIN ASSEMBLY FACTOR BAMB"/>
    <property type="match status" value="1"/>
</dbReference>
<dbReference type="SMART" id="SM00564">
    <property type="entry name" value="PQQ"/>
    <property type="match status" value="3"/>
</dbReference>
<dbReference type="GO" id="GO:0016491">
    <property type="term" value="F:oxidoreductase activity"/>
    <property type="evidence" value="ECO:0007669"/>
    <property type="project" value="UniProtKB-KW"/>
</dbReference>
<feature type="signal peptide" evidence="1">
    <location>
        <begin position="1"/>
        <end position="19"/>
    </location>
</feature>
<dbReference type="InterPro" id="IPR018391">
    <property type="entry name" value="PQQ_b-propeller_rpt"/>
</dbReference>
<comment type="caution">
    <text evidence="2">The sequence shown here is derived from an EMBL/GenBank/DDBJ whole genome shotgun (WGS) entry which is preliminary data.</text>
</comment>
<organism evidence="2 3">
    <name type="scientific">Clohesyomyces aquaticus</name>
    <dbReference type="NCBI Taxonomy" id="1231657"/>
    <lineage>
        <taxon>Eukaryota</taxon>
        <taxon>Fungi</taxon>
        <taxon>Dikarya</taxon>
        <taxon>Ascomycota</taxon>
        <taxon>Pezizomycotina</taxon>
        <taxon>Dothideomycetes</taxon>
        <taxon>Pleosporomycetidae</taxon>
        <taxon>Pleosporales</taxon>
        <taxon>Lindgomycetaceae</taxon>
        <taxon>Clohesyomyces</taxon>
    </lineage>
</organism>
<dbReference type="EMBL" id="MCFA01000135">
    <property type="protein sequence ID" value="ORY04447.1"/>
    <property type="molecule type" value="Genomic_DNA"/>
</dbReference>
<keyword evidence="1" id="KW-0732">Signal</keyword>
<sequence>MRLHTTIACLSALIHGARSAPDRPGNHNFDEWSGWGANYYNNRWASQNKAISTSNIQSLAAHCKIFYPIGISATPVLSGNTAYYPTWDGLFVAIDYTSCQVFWQTNVTEIIAKFASISDVQLAQTKQISRTSPQVAGNVLYFGTQTHALMVAVDRSTGAFLGAYQTNSHPLAVITMSPTLFEDKVFVGVASVEENLSLDPTYKCCSFVGNVVALSFNKETKSFKLLWDIPMIPKVEADLGWSGIGVWGSQPSIDIARRQESVIAFDIDLGIINWVHQLPALDAFSAACGFAGLFPQNKTLCPQIPGEDTDFGMAPTFVPGSASTPYRKDVVVVGQKSGILYAFSAQAGQLFWSTATGPGGLGGGLSWGIAVDDTRVYFTQINTQEVDWQIQPSNLTINRSAYGAVSLASGDILWETASPAAGTTGEIVLDHTLDTTFHGGIAVQDRYVLFGLGYSGFQPKALVPGSFNVMKMSK</sequence>
<dbReference type="PANTHER" id="PTHR32303">
    <property type="entry name" value="QUINOPROTEIN ALCOHOL DEHYDROGENASE (CYTOCHROME C)"/>
    <property type="match status" value="1"/>
</dbReference>
<dbReference type="InterPro" id="IPR011047">
    <property type="entry name" value="Quinoprotein_ADH-like_sf"/>
</dbReference>
<dbReference type="SUPFAM" id="SSF50998">
    <property type="entry name" value="Quinoprotein alcohol dehydrogenase-like"/>
    <property type="match status" value="1"/>
</dbReference>
<protein>
    <submittedName>
        <fullName evidence="2">Quinon protein alcohol dehydrogenase-like superfamily</fullName>
    </submittedName>
</protein>
<evidence type="ECO:0000313" key="3">
    <source>
        <dbReference type="Proteomes" id="UP000193144"/>
    </source>
</evidence>
<dbReference type="Gene3D" id="2.40.10.480">
    <property type="match status" value="1"/>
</dbReference>
<dbReference type="Proteomes" id="UP000193144">
    <property type="component" value="Unassembled WGS sequence"/>
</dbReference>
<name>A0A1Y1Z3C1_9PLEO</name>
<evidence type="ECO:0000256" key="1">
    <source>
        <dbReference type="SAM" id="SignalP"/>
    </source>
</evidence>
<dbReference type="OrthoDB" id="416253at2759"/>
<feature type="chain" id="PRO_5013028148" evidence="1">
    <location>
        <begin position="20"/>
        <end position="474"/>
    </location>
</feature>
<accession>A0A1Y1Z3C1</accession>
<reference evidence="2 3" key="1">
    <citation type="submission" date="2016-07" db="EMBL/GenBank/DDBJ databases">
        <title>Pervasive Adenine N6-methylation of Active Genes in Fungi.</title>
        <authorList>
            <consortium name="DOE Joint Genome Institute"/>
            <person name="Mondo S.J."/>
            <person name="Dannebaum R.O."/>
            <person name="Kuo R.C."/>
            <person name="Labutti K."/>
            <person name="Haridas S."/>
            <person name="Kuo A."/>
            <person name="Salamov A."/>
            <person name="Ahrendt S.R."/>
            <person name="Lipzen A."/>
            <person name="Sullivan W."/>
            <person name="Andreopoulos W.B."/>
            <person name="Clum A."/>
            <person name="Lindquist E."/>
            <person name="Daum C."/>
            <person name="Ramamoorthy G.K."/>
            <person name="Gryganskyi A."/>
            <person name="Culley D."/>
            <person name="Magnuson J.K."/>
            <person name="James T.Y."/>
            <person name="O'Malley M.A."/>
            <person name="Stajich J.E."/>
            <person name="Spatafora J.W."/>
            <person name="Visel A."/>
            <person name="Grigoriev I.V."/>
        </authorList>
    </citation>
    <scope>NUCLEOTIDE SEQUENCE [LARGE SCALE GENOMIC DNA]</scope>
    <source>
        <strain evidence="2 3">CBS 115471</strain>
    </source>
</reference>